<dbReference type="GeneID" id="5488125"/>
<dbReference type="RefSeq" id="XP_001591948.1">
    <property type="nucleotide sequence ID" value="XM_001591898.1"/>
</dbReference>
<dbReference type="Proteomes" id="UP000001312">
    <property type="component" value="Unassembled WGS sequence"/>
</dbReference>
<evidence type="ECO:0000313" key="3">
    <source>
        <dbReference type="Proteomes" id="UP000001312"/>
    </source>
</evidence>
<dbReference type="InParanoid" id="A7EPZ5"/>
<sequence>MYFGSKSIILKRKIDQAIFKCGFSYDHVGVGEAPSIGLQEAVDRTLPQQPDILIPVHSRIHLPRGGVPKIKPKPIGTLKEPKPNPKDPASLDAEPIVRPRQETADTSGRILTKDQYIARGRTVRKGLASNIAVKDNDKTIKSEETLLAPGDGSVANVKDVHKPCVRRSHRDSSRRISFTRMIPTDKNSIDNYGGYNKETGTIVVEDAVAANDLLPKSDPRRLKPST</sequence>
<proteinExistence type="predicted"/>
<protein>
    <submittedName>
        <fullName evidence="2">Uncharacterized protein</fullName>
    </submittedName>
</protein>
<name>A7EPZ5_SCLS1</name>
<accession>A7EPZ5</accession>
<dbReference type="AlphaFoldDB" id="A7EPZ5"/>
<feature type="region of interest" description="Disordered" evidence="1">
    <location>
        <begin position="64"/>
        <end position="92"/>
    </location>
</feature>
<gene>
    <name evidence="2" type="ORF">SS1G_07394</name>
</gene>
<dbReference type="KEGG" id="ssl:SS1G_07394"/>
<dbReference type="EMBL" id="CH476629">
    <property type="protein sequence ID" value="EDO04911.1"/>
    <property type="molecule type" value="Genomic_DNA"/>
</dbReference>
<keyword evidence="3" id="KW-1185">Reference proteome</keyword>
<evidence type="ECO:0000256" key="1">
    <source>
        <dbReference type="SAM" id="MobiDB-lite"/>
    </source>
</evidence>
<reference evidence="3" key="1">
    <citation type="journal article" date="2011" name="PLoS Genet.">
        <title>Genomic analysis of the necrotrophic fungal pathogens Sclerotinia sclerotiorum and Botrytis cinerea.</title>
        <authorList>
            <person name="Amselem J."/>
            <person name="Cuomo C.A."/>
            <person name="van Kan J.A."/>
            <person name="Viaud M."/>
            <person name="Benito E.P."/>
            <person name="Couloux A."/>
            <person name="Coutinho P.M."/>
            <person name="de Vries R.P."/>
            <person name="Dyer P.S."/>
            <person name="Fillinger S."/>
            <person name="Fournier E."/>
            <person name="Gout L."/>
            <person name="Hahn M."/>
            <person name="Kohn L."/>
            <person name="Lapalu N."/>
            <person name="Plummer K.M."/>
            <person name="Pradier J.M."/>
            <person name="Quevillon E."/>
            <person name="Sharon A."/>
            <person name="Simon A."/>
            <person name="ten Have A."/>
            <person name="Tudzynski B."/>
            <person name="Tudzynski P."/>
            <person name="Wincker P."/>
            <person name="Andrew M."/>
            <person name="Anthouard V."/>
            <person name="Beever R.E."/>
            <person name="Beffa R."/>
            <person name="Benoit I."/>
            <person name="Bouzid O."/>
            <person name="Brault B."/>
            <person name="Chen Z."/>
            <person name="Choquer M."/>
            <person name="Collemare J."/>
            <person name="Cotton P."/>
            <person name="Danchin E.G."/>
            <person name="Da Silva C."/>
            <person name="Gautier A."/>
            <person name="Giraud C."/>
            <person name="Giraud T."/>
            <person name="Gonzalez C."/>
            <person name="Grossetete S."/>
            <person name="Guldener U."/>
            <person name="Henrissat B."/>
            <person name="Howlett B.J."/>
            <person name="Kodira C."/>
            <person name="Kretschmer M."/>
            <person name="Lappartient A."/>
            <person name="Leroch M."/>
            <person name="Levis C."/>
            <person name="Mauceli E."/>
            <person name="Neuveglise C."/>
            <person name="Oeser B."/>
            <person name="Pearson M."/>
            <person name="Poulain J."/>
            <person name="Poussereau N."/>
            <person name="Quesneville H."/>
            <person name="Rascle C."/>
            <person name="Schumacher J."/>
            <person name="Segurens B."/>
            <person name="Sexton A."/>
            <person name="Silva E."/>
            <person name="Sirven C."/>
            <person name="Soanes D.M."/>
            <person name="Talbot N.J."/>
            <person name="Templeton M."/>
            <person name="Yandava C."/>
            <person name="Yarden O."/>
            <person name="Zeng Q."/>
            <person name="Rollins J.A."/>
            <person name="Lebrun M.H."/>
            <person name="Dickman M."/>
        </authorList>
    </citation>
    <scope>NUCLEOTIDE SEQUENCE [LARGE SCALE GENOMIC DNA]</scope>
    <source>
        <strain evidence="3">ATCC 18683 / 1980 / Ss-1</strain>
    </source>
</reference>
<organism evidence="2 3">
    <name type="scientific">Sclerotinia sclerotiorum (strain ATCC 18683 / 1980 / Ss-1)</name>
    <name type="common">White mold</name>
    <name type="synonym">Whetzelinia sclerotiorum</name>
    <dbReference type="NCBI Taxonomy" id="665079"/>
    <lineage>
        <taxon>Eukaryota</taxon>
        <taxon>Fungi</taxon>
        <taxon>Dikarya</taxon>
        <taxon>Ascomycota</taxon>
        <taxon>Pezizomycotina</taxon>
        <taxon>Leotiomycetes</taxon>
        <taxon>Helotiales</taxon>
        <taxon>Sclerotiniaceae</taxon>
        <taxon>Sclerotinia</taxon>
    </lineage>
</organism>
<dbReference type="HOGENOM" id="CLU_1225423_0_0_1"/>
<evidence type="ECO:0000313" key="2">
    <source>
        <dbReference type="EMBL" id="EDO04911.1"/>
    </source>
</evidence>